<dbReference type="AlphaFoldDB" id="A0AAD5V476"/>
<dbReference type="Proteomes" id="UP001212997">
    <property type="component" value="Unassembled WGS sequence"/>
</dbReference>
<reference evidence="1" key="1">
    <citation type="submission" date="2022-07" db="EMBL/GenBank/DDBJ databases">
        <title>Genome Sequence of Physisporinus lineatus.</title>
        <authorList>
            <person name="Buettner E."/>
        </authorList>
    </citation>
    <scope>NUCLEOTIDE SEQUENCE</scope>
    <source>
        <strain evidence="1">VT162</strain>
    </source>
</reference>
<evidence type="ECO:0000313" key="1">
    <source>
        <dbReference type="EMBL" id="KAJ3483977.1"/>
    </source>
</evidence>
<proteinExistence type="predicted"/>
<gene>
    <name evidence="1" type="ORF">NLI96_g5959</name>
</gene>
<organism evidence="1 2">
    <name type="scientific">Meripilus lineatus</name>
    <dbReference type="NCBI Taxonomy" id="2056292"/>
    <lineage>
        <taxon>Eukaryota</taxon>
        <taxon>Fungi</taxon>
        <taxon>Dikarya</taxon>
        <taxon>Basidiomycota</taxon>
        <taxon>Agaricomycotina</taxon>
        <taxon>Agaricomycetes</taxon>
        <taxon>Polyporales</taxon>
        <taxon>Meripilaceae</taxon>
        <taxon>Meripilus</taxon>
    </lineage>
</organism>
<evidence type="ECO:0000313" key="2">
    <source>
        <dbReference type="Proteomes" id="UP001212997"/>
    </source>
</evidence>
<dbReference type="EMBL" id="JANAWD010000206">
    <property type="protein sequence ID" value="KAJ3483977.1"/>
    <property type="molecule type" value="Genomic_DNA"/>
</dbReference>
<comment type="caution">
    <text evidence="1">The sequence shown here is derived from an EMBL/GenBank/DDBJ whole genome shotgun (WGS) entry which is preliminary data.</text>
</comment>
<accession>A0AAD5V476</accession>
<keyword evidence="2" id="KW-1185">Reference proteome</keyword>
<name>A0AAD5V476_9APHY</name>
<protein>
    <submittedName>
        <fullName evidence="1">Uncharacterized protein</fullName>
    </submittedName>
</protein>
<sequence length="127" mass="14527">MFTDGVPQAAEIWAGTFMSRKNAPKAQINLFKGMRFQRTDGKDRPTYSVHALKRGDVVMVGAYIQRYRLSNKPKLTATEDNSTKPMWEARPWDQWKVKFQLKRLYVLYVGGNSGDAPGDVPDEDEEI</sequence>